<dbReference type="STRING" id="97972.A0A2V1EAJ9"/>
<organism evidence="9 10">
    <name type="scientific">Periconia macrospinosa</name>
    <dbReference type="NCBI Taxonomy" id="97972"/>
    <lineage>
        <taxon>Eukaryota</taxon>
        <taxon>Fungi</taxon>
        <taxon>Dikarya</taxon>
        <taxon>Ascomycota</taxon>
        <taxon>Pezizomycotina</taxon>
        <taxon>Dothideomycetes</taxon>
        <taxon>Pleosporomycetidae</taxon>
        <taxon>Pleosporales</taxon>
        <taxon>Massarineae</taxon>
        <taxon>Periconiaceae</taxon>
        <taxon>Periconia</taxon>
    </lineage>
</organism>
<evidence type="ECO:0000256" key="5">
    <source>
        <dbReference type="ARBA" id="ARBA00038359"/>
    </source>
</evidence>
<dbReference type="AlphaFoldDB" id="A0A2V1EAJ9"/>
<evidence type="ECO:0000259" key="8">
    <source>
        <dbReference type="Pfam" id="PF20684"/>
    </source>
</evidence>
<feature type="transmembrane region" description="Helical" evidence="7">
    <location>
        <begin position="263"/>
        <end position="282"/>
    </location>
</feature>
<gene>
    <name evidence="9" type="ORF">DM02DRAFT_581776</name>
</gene>
<reference evidence="9 10" key="1">
    <citation type="journal article" date="2018" name="Sci. Rep.">
        <title>Comparative genomics provides insights into the lifestyle and reveals functional heterogeneity of dark septate endophytic fungi.</title>
        <authorList>
            <person name="Knapp D.G."/>
            <person name="Nemeth J.B."/>
            <person name="Barry K."/>
            <person name="Hainaut M."/>
            <person name="Henrissat B."/>
            <person name="Johnson J."/>
            <person name="Kuo A."/>
            <person name="Lim J.H.P."/>
            <person name="Lipzen A."/>
            <person name="Nolan M."/>
            <person name="Ohm R.A."/>
            <person name="Tamas L."/>
            <person name="Grigoriev I.V."/>
            <person name="Spatafora J.W."/>
            <person name="Nagy L.G."/>
            <person name="Kovacs G.M."/>
        </authorList>
    </citation>
    <scope>NUCLEOTIDE SEQUENCE [LARGE SCALE GENOMIC DNA]</scope>
    <source>
        <strain evidence="9 10">DSE2036</strain>
    </source>
</reference>
<feature type="region of interest" description="Disordered" evidence="6">
    <location>
        <begin position="312"/>
        <end position="332"/>
    </location>
</feature>
<dbReference type="PANTHER" id="PTHR33048">
    <property type="entry name" value="PTH11-LIKE INTEGRAL MEMBRANE PROTEIN (AFU_ORTHOLOGUE AFUA_5G11245)"/>
    <property type="match status" value="1"/>
</dbReference>
<comment type="similarity">
    <text evidence="5">Belongs to the SAT4 family.</text>
</comment>
<dbReference type="Proteomes" id="UP000244855">
    <property type="component" value="Unassembled WGS sequence"/>
</dbReference>
<evidence type="ECO:0000256" key="4">
    <source>
        <dbReference type="ARBA" id="ARBA00023136"/>
    </source>
</evidence>
<evidence type="ECO:0000256" key="1">
    <source>
        <dbReference type="ARBA" id="ARBA00004141"/>
    </source>
</evidence>
<feature type="compositionally biased region" description="Polar residues" evidence="6">
    <location>
        <begin position="312"/>
        <end position="323"/>
    </location>
</feature>
<evidence type="ECO:0000313" key="10">
    <source>
        <dbReference type="Proteomes" id="UP000244855"/>
    </source>
</evidence>
<protein>
    <recommendedName>
        <fullName evidence="8">Rhodopsin domain-containing protein</fullName>
    </recommendedName>
</protein>
<accession>A0A2V1EAJ9</accession>
<dbReference type="OrthoDB" id="3529975at2759"/>
<comment type="subcellular location">
    <subcellularLocation>
        <location evidence="1">Membrane</location>
        <topology evidence="1">Multi-pass membrane protein</topology>
    </subcellularLocation>
</comment>
<evidence type="ECO:0000256" key="2">
    <source>
        <dbReference type="ARBA" id="ARBA00022692"/>
    </source>
</evidence>
<dbReference type="PANTHER" id="PTHR33048:SF47">
    <property type="entry name" value="INTEGRAL MEMBRANE PROTEIN-RELATED"/>
    <property type="match status" value="1"/>
</dbReference>
<dbReference type="InterPro" id="IPR049326">
    <property type="entry name" value="Rhodopsin_dom_fungi"/>
</dbReference>
<feature type="transmembrane region" description="Helical" evidence="7">
    <location>
        <begin position="25"/>
        <end position="46"/>
    </location>
</feature>
<name>A0A2V1EAJ9_9PLEO</name>
<feature type="transmembrane region" description="Helical" evidence="7">
    <location>
        <begin position="221"/>
        <end position="243"/>
    </location>
</feature>
<evidence type="ECO:0000256" key="6">
    <source>
        <dbReference type="SAM" id="MobiDB-lite"/>
    </source>
</evidence>
<keyword evidence="2 7" id="KW-0812">Transmembrane</keyword>
<dbReference type="GO" id="GO:0016020">
    <property type="term" value="C:membrane"/>
    <property type="evidence" value="ECO:0007669"/>
    <property type="project" value="UniProtKB-SubCell"/>
</dbReference>
<keyword evidence="4 7" id="KW-0472">Membrane</keyword>
<dbReference type="Pfam" id="PF20684">
    <property type="entry name" value="Fung_rhodopsin"/>
    <property type="match status" value="1"/>
</dbReference>
<dbReference type="InterPro" id="IPR052337">
    <property type="entry name" value="SAT4-like"/>
</dbReference>
<keyword evidence="10" id="KW-1185">Reference proteome</keyword>
<feature type="transmembrane region" description="Helical" evidence="7">
    <location>
        <begin position="58"/>
        <end position="79"/>
    </location>
</feature>
<evidence type="ECO:0000256" key="7">
    <source>
        <dbReference type="SAM" id="Phobius"/>
    </source>
</evidence>
<evidence type="ECO:0000313" key="9">
    <source>
        <dbReference type="EMBL" id="PVI07049.1"/>
    </source>
</evidence>
<dbReference type="EMBL" id="KZ805306">
    <property type="protein sequence ID" value="PVI07049.1"/>
    <property type="molecule type" value="Genomic_DNA"/>
</dbReference>
<sequence length="371" mass="40641">MTGLLAAPQVEHSAEYLAEDIGPSMLATVDAMIVLCTVFLVLHYLSRYLAGTPLGTEDFLLPFAWLANIALCVIDILMVKETGLGRHLAYVMATDPGKLNGYLKGVFLNELVHPFAVAIPKICVVLLYLRVFTNKRERIAAKILIAVILATWVAFNIATMFQCIPLTFNWDKSIPGGTCFDAVLFSQSSSVPNIVTDVAILVLPIRTVVALKISVGRKVGLIVIFLVGSIGIVASIIRTVVFFTTNFAVDNTYNTVALLRWTLLEPCMYLLAATSLSFKPLLRLVVRFLHLHIILTTADHTVTSSRLGSPNTFVRPSTATQKSADAPETTKLDPIVSSTARDSWEEGSWFEAANEKEKSDQVKVKTAEKIV</sequence>
<proteinExistence type="inferred from homology"/>
<keyword evidence="3 7" id="KW-1133">Transmembrane helix</keyword>
<feature type="transmembrane region" description="Helical" evidence="7">
    <location>
        <begin position="111"/>
        <end position="131"/>
    </location>
</feature>
<evidence type="ECO:0000256" key="3">
    <source>
        <dbReference type="ARBA" id="ARBA00022989"/>
    </source>
</evidence>
<feature type="domain" description="Rhodopsin" evidence="8">
    <location>
        <begin position="44"/>
        <end position="283"/>
    </location>
</feature>
<feature type="transmembrane region" description="Helical" evidence="7">
    <location>
        <begin position="143"/>
        <end position="170"/>
    </location>
</feature>